<dbReference type="AlphaFoldDB" id="A0A1T4SDQ4"/>
<sequence length="120" mass="13219">MIAMNVWPATLPQRAQVEGYQAGLGDGRLRSTTDAGGAKVRRRFSYAPRPLKLTMEMNADQLATFQTFVEGSLGGGVLPFQIPAQGEEGTWIVQLGQSMPQWSPISWNLWRVSLDLLVLS</sequence>
<evidence type="ECO:0000313" key="2">
    <source>
        <dbReference type="Proteomes" id="UP000190135"/>
    </source>
</evidence>
<reference evidence="1 2" key="1">
    <citation type="submission" date="2017-02" db="EMBL/GenBank/DDBJ databases">
        <authorList>
            <person name="Peterson S.W."/>
        </authorList>
    </citation>
    <scope>NUCLEOTIDE SEQUENCE [LARGE SCALE GENOMIC DNA]</scope>
    <source>
        <strain evidence="1 2">USBA 369</strain>
    </source>
</reference>
<name>A0A1T4SDQ4_9HYPH</name>
<dbReference type="STRING" id="1365950.SAMN05428963_11061"/>
<keyword evidence="2" id="KW-1185">Reference proteome</keyword>
<dbReference type="EMBL" id="FUXL01000010">
    <property type="protein sequence ID" value="SKA26305.1"/>
    <property type="molecule type" value="Genomic_DNA"/>
</dbReference>
<evidence type="ECO:0000313" key="1">
    <source>
        <dbReference type="EMBL" id="SKA26305.1"/>
    </source>
</evidence>
<organism evidence="1 2">
    <name type="scientific">Consotaella salsifontis</name>
    <dbReference type="NCBI Taxonomy" id="1365950"/>
    <lineage>
        <taxon>Bacteria</taxon>
        <taxon>Pseudomonadati</taxon>
        <taxon>Pseudomonadota</taxon>
        <taxon>Alphaproteobacteria</taxon>
        <taxon>Hyphomicrobiales</taxon>
        <taxon>Aurantimonadaceae</taxon>
        <taxon>Consotaella</taxon>
    </lineage>
</organism>
<accession>A0A1T4SDQ4</accession>
<dbReference type="Proteomes" id="UP000190135">
    <property type="component" value="Unassembled WGS sequence"/>
</dbReference>
<proteinExistence type="predicted"/>
<evidence type="ECO:0008006" key="3">
    <source>
        <dbReference type="Google" id="ProtNLM"/>
    </source>
</evidence>
<protein>
    <recommendedName>
        <fullName evidence="3">Phage-related protein</fullName>
    </recommendedName>
</protein>
<gene>
    <name evidence="1" type="ORF">SAMN05428963_11061</name>
</gene>